<evidence type="ECO:0000256" key="1">
    <source>
        <dbReference type="ARBA" id="ARBA00023157"/>
    </source>
</evidence>
<proteinExistence type="predicted"/>
<keyword evidence="2" id="KW-0175">Coiled coil</keyword>
<dbReference type="Pfam" id="PF00059">
    <property type="entry name" value="Lectin_C"/>
    <property type="match status" value="1"/>
</dbReference>
<organism evidence="4 5">
    <name type="scientific">Fundulus heteroclitus</name>
    <name type="common">Killifish</name>
    <name type="synonym">Mummichog</name>
    <dbReference type="NCBI Taxonomy" id="8078"/>
    <lineage>
        <taxon>Eukaryota</taxon>
        <taxon>Metazoa</taxon>
        <taxon>Chordata</taxon>
        <taxon>Craniata</taxon>
        <taxon>Vertebrata</taxon>
        <taxon>Euteleostomi</taxon>
        <taxon>Actinopterygii</taxon>
        <taxon>Neopterygii</taxon>
        <taxon>Teleostei</taxon>
        <taxon>Neoteleostei</taxon>
        <taxon>Acanthomorphata</taxon>
        <taxon>Ovalentaria</taxon>
        <taxon>Atherinomorphae</taxon>
        <taxon>Cyprinodontiformes</taxon>
        <taxon>Fundulidae</taxon>
        <taxon>Fundulus</taxon>
    </lineage>
</organism>
<sequence length="299" mass="35760">MITGLRIHYTSVISVKLKDFEDIKHQLQVSNWPENMRKEIQQLTEDNKYLSKTNQKLTAEIQILRANLLNQKEETSKKREPRFDWTTTPMPEARRYYNTRPHPHYDRPHYYYTTQQPYYNRPPSYFTTPRPYYNRPWYYNTTPRPYYYKLYYSQSSPSYFYRRKKRQTEPCPQGWLHFQSSCYMISSWNYSDQKTWDEARDDCRFRGADLVVVGSPEEQDFIYKSSLTGAGTSSYWIGLRVNGSGWKWVNESDLRHSYWLQPPAEKVNCATSVKEANGWKSVSCDDKNGWICQQMAVSS</sequence>
<evidence type="ECO:0000313" key="4">
    <source>
        <dbReference type="Ensembl" id="ENSFHEP00000027463.1"/>
    </source>
</evidence>
<reference evidence="4" key="2">
    <citation type="submission" date="2025-09" db="UniProtKB">
        <authorList>
            <consortium name="Ensembl"/>
        </authorList>
    </citation>
    <scope>IDENTIFICATION</scope>
</reference>
<keyword evidence="5" id="KW-1185">Reference proteome</keyword>
<keyword evidence="1" id="KW-1015">Disulfide bond</keyword>
<evidence type="ECO:0000256" key="2">
    <source>
        <dbReference type="SAM" id="Coils"/>
    </source>
</evidence>
<name>A0A3Q2QIU5_FUNHE</name>
<dbReference type="PROSITE" id="PS00615">
    <property type="entry name" value="C_TYPE_LECTIN_1"/>
    <property type="match status" value="1"/>
</dbReference>
<dbReference type="GeneTree" id="ENSGT01020000230338"/>
<dbReference type="GeneID" id="105921211"/>
<dbReference type="SUPFAM" id="SSF56436">
    <property type="entry name" value="C-type lectin-like"/>
    <property type="match status" value="1"/>
</dbReference>
<accession>A0A3Q2QIU5</accession>
<dbReference type="Gene3D" id="3.10.100.10">
    <property type="entry name" value="Mannose-Binding Protein A, subunit A"/>
    <property type="match status" value="1"/>
</dbReference>
<dbReference type="STRING" id="8078.ENSFHEP00000027463"/>
<dbReference type="InterPro" id="IPR016186">
    <property type="entry name" value="C-type_lectin-like/link_sf"/>
</dbReference>
<protein>
    <submittedName>
        <fullName evidence="4">Uncharacterized LOC105921211</fullName>
    </submittedName>
</protein>
<evidence type="ECO:0000259" key="3">
    <source>
        <dbReference type="PROSITE" id="PS50041"/>
    </source>
</evidence>
<dbReference type="Ensembl" id="ENSFHET00000000077.1">
    <property type="protein sequence ID" value="ENSFHEP00000027463.1"/>
    <property type="gene ID" value="ENSFHEG00000010929.1"/>
</dbReference>
<dbReference type="InterPro" id="IPR050111">
    <property type="entry name" value="C-type_lectin/snaclec_domain"/>
</dbReference>
<dbReference type="PROSITE" id="PS50041">
    <property type="entry name" value="C_TYPE_LECTIN_2"/>
    <property type="match status" value="1"/>
</dbReference>
<feature type="domain" description="C-type lectin" evidence="3">
    <location>
        <begin position="178"/>
        <end position="293"/>
    </location>
</feature>
<dbReference type="AlphaFoldDB" id="A0A3Q2QIU5"/>
<dbReference type="OrthoDB" id="6345871at2759"/>
<dbReference type="InterPro" id="IPR001304">
    <property type="entry name" value="C-type_lectin-like"/>
</dbReference>
<dbReference type="InterPro" id="IPR016187">
    <property type="entry name" value="CTDL_fold"/>
</dbReference>
<dbReference type="PANTHER" id="PTHR22803">
    <property type="entry name" value="MANNOSE, PHOSPHOLIPASE, LECTIN RECEPTOR RELATED"/>
    <property type="match status" value="1"/>
</dbReference>
<dbReference type="Proteomes" id="UP000265000">
    <property type="component" value="Unplaced"/>
</dbReference>
<reference evidence="4" key="1">
    <citation type="submission" date="2025-08" db="UniProtKB">
        <authorList>
            <consortium name="Ensembl"/>
        </authorList>
    </citation>
    <scope>IDENTIFICATION</scope>
</reference>
<dbReference type="InterPro" id="IPR018378">
    <property type="entry name" value="C-type_lectin_CS"/>
</dbReference>
<evidence type="ECO:0000313" key="5">
    <source>
        <dbReference type="Proteomes" id="UP000265000"/>
    </source>
</evidence>
<dbReference type="SMART" id="SM00034">
    <property type="entry name" value="CLECT"/>
    <property type="match status" value="1"/>
</dbReference>
<feature type="coiled-coil region" evidence="2">
    <location>
        <begin position="40"/>
        <end position="74"/>
    </location>
</feature>